<feature type="transmembrane region" description="Helical" evidence="7">
    <location>
        <begin position="43"/>
        <end position="64"/>
    </location>
</feature>
<feature type="transmembrane region" description="Helical" evidence="7">
    <location>
        <begin position="12"/>
        <end position="37"/>
    </location>
</feature>
<dbReference type="EMBL" id="PDOF01000002">
    <property type="protein sequence ID" value="PYZ96443.1"/>
    <property type="molecule type" value="Genomic_DNA"/>
</dbReference>
<evidence type="ECO:0000313" key="9">
    <source>
        <dbReference type="Proteomes" id="UP000248066"/>
    </source>
</evidence>
<evidence type="ECO:0000256" key="1">
    <source>
        <dbReference type="ARBA" id="ARBA00004651"/>
    </source>
</evidence>
<keyword evidence="9" id="KW-1185">Reference proteome</keyword>
<dbReference type="Pfam" id="PF05977">
    <property type="entry name" value="MFS_3"/>
    <property type="match status" value="1"/>
</dbReference>
<dbReference type="Proteomes" id="UP000248066">
    <property type="component" value="Unassembled WGS sequence"/>
</dbReference>
<name>A0A2W0H3N2_9BACI</name>
<feature type="transmembrane region" description="Helical" evidence="7">
    <location>
        <begin position="285"/>
        <end position="305"/>
    </location>
</feature>
<evidence type="ECO:0000256" key="6">
    <source>
        <dbReference type="ARBA" id="ARBA00023136"/>
    </source>
</evidence>
<dbReference type="GO" id="GO:0005886">
    <property type="term" value="C:plasma membrane"/>
    <property type="evidence" value="ECO:0007669"/>
    <property type="project" value="UniProtKB-SubCell"/>
</dbReference>
<protein>
    <submittedName>
        <fullName evidence="8">MFS transporter</fullName>
    </submittedName>
</protein>
<keyword evidence="2" id="KW-0813">Transport</keyword>
<keyword evidence="5 7" id="KW-1133">Transmembrane helix</keyword>
<accession>A0A2W0H3N2</accession>
<dbReference type="PANTHER" id="PTHR43266:SF2">
    <property type="entry name" value="MAJOR FACILITATOR SUPERFAMILY (MFS) PROFILE DOMAIN-CONTAINING PROTEIN"/>
    <property type="match status" value="1"/>
</dbReference>
<dbReference type="SUPFAM" id="SSF103473">
    <property type="entry name" value="MFS general substrate transporter"/>
    <property type="match status" value="1"/>
</dbReference>
<feature type="transmembrane region" description="Helical" evidence="7">
    <location>
        <begin position="257"/>
        <end position="278"/>
    </location>
</feature>
<keyword evidence="4 7" id="KW-0812">Transmembrane</keyword>
<dbReference type="InterPro" id="IPR010290">
    <property type="entry name" value="TM_effector"/>
</dbReference>
<comment type="subcellular location">
    <subcellularLocation>
        <location evidence="1">Cell membrane</location>
        <topology evidence="1">Multi-pass membrane protein</topology>
    </subcellularLocation>
</comment>
<proteinExistence type="predicted"/>
<evidence type="ECO:0000313" key="8">
    <source>
        <dbReference type="EMBL" id="PYZ96443.1"/>
    </source>
</evidence>
<comment type="caution">
    <text evidence="8">The sequence shown here is derived from an EMBL/GenBank/DDBJ whole genome shotgun (WGS) entry which is preliminary data.</text>
</comment>
<feature type="transmembrane region" description="Helical" evidence="7">
    <location>
        <begin position="224"/>
        <end position="245"/>
    </location>
</feature>
<dbReference type="InterPro" id="IPR036259">
    <property type="entry name" value="MFS_trans_sf"/>
</dbReference>
<feature type="transmembrane region" description="Helical" evidence="7">
    <location>
        <begin position="311"/>
        <end position="331"/>
    </location>
</feature>
<dbReference type="AlphaFoldDB" id="A0A2W0H3N2"/>
<dbReference type="OrthoDB" id="9775268at2"/>
<evidence type="ECO:0000256" key="4">
    <source>
        <dbReference type="ARBA" id="ARBA00022692"/>
    </source>
</evidence>
<dbReference type="PANTHER" id="PTHR43266">
    <property type="entry name" value="MACROLIDE-EFFLUX PROTEIN"/>
    <property type="match status" value="1"/>
</dbReference>
<evidence type="ECO:0000256" key="5">
    <source>
        <dbReference type="ARBA" id="ARBA00022989"/>
    </source>
</evidence>
<organism evidence="8 9">
    <name type="scientific">Alteribacter lacisalsi</name>
    <dbReference type="NCBI Taxonomy" id="2045244"/>
    <lineage>
        <taxon>Bacteria</taxon>
        <taxon>Bacillati</taxon>
        <taxon>Bacillota</taxon>
        <taxon>Bacilli</taxon>
        <taxon>Bacillales</taxon>
        <taxon>Bacillaceae</taxon>
        <taxon>Alteribacter</taxon>
    </lineage>
</organism>
<dbReference type="Gene3D" id="1.20.1250.20">
    <property type="entry name" value="MFS general substrate transporter like domains"/>
    <property type="match status" value="1"/>
</dbReference>
<evidence type="ECO:0000256" key="2">
    <source>
        <dbReference type="ARBA" id="ARBA00022448"/>
    </source>
</evidence>
<evidence type="ECO:0000256" key="3">
    <source>
        <dbReference type="ARBA" id="ARBA00022475"/>
    </source>
</evidence>
<keyword evidence="3" id="KW-1003">Cell membrane</keyword>
<feature type="transmembrane region" description="Helical" evidence="7">
    <location>
        <begin position="377"/>
        <end position="397"/>
    </location>
</feature>
<evidence type="ECO:0000256" key="7">
    <source>
        <dbReference type="SAM" id="Phobius"/>
    </source>
</evidence>
<dbReference type="CDD" id="cd06173">
    <property type="entry name" value="MFS_MefA_like"/>
    <property type="match status" value="1"/>
</dbReference>
<reference evidence="8 9" key="1">
    <citation type="submission" date="2017-10" db="EMBL/GenBank/DDBJ databases">
        <title>Bacillus sp. nov., a halophilic bacterium isolated from a Yangshapao Lake.</title>
        <authorList>
            <person name="Wang H."/>
        </authorList>
    </citation>
    <scope>NUCLEOTIDE SEQUENCE [LARGE SCALE GENOMIC DNA]</scope>
    <source>
        <strain evidence="8 9">YSP-3</strain>
    </source>
</reference>
<sequence>MYSKVLKNRNVRFYLAGAGVSRLGDVVAGLAFLFLAYELTGSGLYTTGVAVSQALPYLFFGLIGGVIADRMDKKRLLIAMDVIRVPIVLSLVVIYQVDLLVYPYLIAASFALQTCGCFFNPAYRAVLPLITKEEERTTVNSLYDSVTRGVQVGGPIVSVGLLTLGETIHFFTFDAITYAVSAVLIYRMTWRETGTLGDEKKPGVGRAILDFADWVKKQHQIRTLFLITFVMVFFNTWVWQVGLLLLMMETVGRAEEWYSLLMGWFGAGVIAVNLLIPFVWKRMSLALYLVGSAVWGAGIIVIGLAPALPVYFIGAGIVALGLPVAGLARVYLLQTLVPEDMLGRGFSFNAVLLYTSNVISLGVYGGLSLVVPANMLFLVNGMLMTAVAGGWLFGVWYRGKEAFRNELTENFLK</sequence>
<dbReference type="RefSeq" id="WP_110520139.1">
    <property type="nucleotide sequence ID" value="NZ_PDOF01000002.1"/>
</dbReference>
<keyword evidence="6 7" id="KW-0472">Membrane</keyword>
<gene>
    <name evidence="8" type="ORF">CR205_12030</name>
</gene>
<feature type="transmembrane region" description="Helical" evidence="7">
    <location>
        <begin position="351"/>
        <end position="371"/>
    </location>
</feature>